<dbReference type="Pfam" id="PF14907">
    <property type="entry name" value="NTP_transf_5"/>
    <property type="match status" value="1"/>
</dbReference>
<sequence>MSGEQAALLVALSDPLRPVAPALHLTSEERLYLVEAARSHAVLPIVWRKLEPFLSGVEMDVDERITAIKDELLISSGQSLLLHHHGRRITQAFDGAGIRHSVVKGEVFARVLYPSPSDRPFTDIDVLVDPGDIPRANGIVADLGFVAERKALWDNSERNQEYKWTVADNPKLLFEIHGNLVHYPGLRRRRSFGYGDLLSVAGSSKHPAALLMTAVVHATSGHKLHMLRLVVDIVQAARAIPEGDEQLFAVAARRLHLGFDAAVCLDFCAKVYEDRRCRELARWLQDDLPRRLAPWILTSATVVNAPFANNGTSRLRRHALRALQHLAR</sequence>
<name>A0ABU4RTE7_9HYPH</name>
<reference evidence="1 2" key="1">
    <citation type="submission" date="2023-11" db="EMBL/GenBank/DDBJ databases">
        <authorList>
            <person name="Bao R."/>
        </authorList>
    </citation>
    <scope>NUCLEOTIDE SEQUENCE [LARGE SCALE GENOMIC DNA]</scope>
    <source>
        <strain evidence="1 2">PJ23</strain>
    </source>
</reference>
<dbReference type="EMBL" id="JAXAFJ010000008">
    <property type="protein sequence ID" value="MDX6806950.1"/>
    <property type="molecule type" value="Genomic_DNA"/>
</dbReference>
<evidence type="ECO:0000313" key="1">
    <source>
        <dbReference type="EMBL" id="MDX6806950.1"/>
    </source>
</evidence>
<dbReference type="RefSeq" id="WP_319845075.1">
    <property type="nucleotide sequence ID" value="NZ_JAXAFJ010000008.1"/>
</dbReference>
<accession>A0ABU4RTE7</accession>
<protein>
    <submittedName>
        <fullName evidence="1">Nucleotidyltransferase family protein</fullName>
    </submittedName>
</protein>
<evidence type="ECO:0000313" key="2">
    <source>
        <dbReference type="Proteomes" id="UP001274321"/>
    </source>
</evidence>
<dbReference type="InterPro" id="IPR039498">
    <property type="entry name" value="NTP_transf_5"/>
</dbReference>
<keyword evidence="2" id="KW-1185">Reference proteome</keyword>
<comment type="caution">
    <text evidence="1">The sequence shown here is derived from an EMBL/GenBank/DDBJ whole genome shotgun (WGS) entry which is preliminary data.</text>
</comment>
<organism evidence="1 2">
    <name type="scientific">Terrihabitans rhizophilus</name>
    <dbReference type="NCBI Taxonomy" id="3092662"/>
    <lineage>
        <taxon>Bacteria</taxon>
        <taxon>Pseudomonadati</taxon>
        <taxon>Pseudomonadota</taxon>
        <taxon>Alphaproteobacteria</taxon>
        <taxon>Hyphomicrobiales</taxon>
        <taxon>Terrihabitans</taxon>
    </lineage>
</organism>
<gene>
    <name evidence="1" type="ORF">SCD90_12830</name>
</gene>
<dbReference type="Proteomes" id="UP001274321">
    <property type="component" value="Unassembled WGS sequence"/>
</dbReference>
<proteinExistence type="predicted"/>